<dbReference type="GO" id="GO:0006085">
    <property type="term" value="P:acetyl-CoA biosynthetic process"/>
    <property type="evidence" value="ECO:0007669"/>
    <property type="project" value="TreeGrafter"/>
</dbReference>
<dbReference type="PANTHER" id="PTHR24095:SF14">
    <property type="entry name" value="ACETYL-COENZYME A SYNTHETASE 1"/>
    <property type="match status" value="1"/>
</dbReference>
<dbReference type="Pfam" id="PF16177">
    <property type="entry name" value="ACAS_N"/>
    <property type="match status" value="1"/>
</dbReference>
<dbReference type="Gene3D" id="3.40.50.12780">
    <property type="entry name" value="N-terminal domain of ligase-like"/>
    <property type="match status" value="1"/>
</dbReference>
<dbReference type="Pfam" id="PF00501">
    <property type="entry name" value="AMP-binding"/>
    <property type="match status" value="1"/>
</dbReference>
<dbReference type="InterPro" id="IPR045851">
    <property type="entry name" value="AMP-bd_C_sf"/>
</dbReference>
<organism evidence="10 11">
    <name type="scientific">Candidatus Roizmanbacteria bacterium CG11_big_fil_rev_8_21_14_0_20_35_14</name>
    <dbReference type="NCBI Taxonomy" id="1974855"/>
    <lineage>
        <taxon>Bacteria</taxon>
        <taxon>Candidatus Roizmaniibacteriota</taxon>
    </lineage>
</organism>
<evidence type="ECO:0000256" key="1">
    <source>
        <dbReference type="ARBA" id="ARBA00006432"/>
    </source>
</evidence>
<dbReference type="Gene3D" id="3.30.300.30">
    <property type="match status" value="1"/>
</dbReference>
<keyword evidence="6" id="KW-0007">Acetylation</keyword>
<dbReference type="GO" id="GO:0005524">
    <property type="term" value="F:ATP binding"/>
    <property type="evidence" value="ECO:0007669"/>
    <property type="project" value="UniProtKB-KW"/>
</dbReference>
<evidence type="ECO:0000313" key="11">
    <source>
        <dbReference type="Proteomes" id="UP000229570"/>
    </source>
</evidence>
<evidence type="ECO:0000256" key="5">
    <source>
        <dbReference type="ARBA" id="ARBA00022840"/>
    </source>
</evidence>
<comment type="caution">
    <text evidence="10">The sequence shown here is derived from an EMBL/GenBank/DDBJ whole genome shotgun (WGS) entry which is preliminary data.</text>
</comment>
<evidence type="ECO:0000259" key="9">
    <source>
        <dbReference type="Pfam" id="PF16177"/>
    </source>
</evidence>
<dbReference type="SUPFAM" id="SSF56801">
    <property type="entry name" value="Acetyl-CoA synthetase-like"/>
    <property type="match status" value="1"/>
</dbReference>
<reference evidence="10 11" key="1">
    <citation type="submission" date="2017-09" db="EMBL/GenBank/DDBJ databases">
        <title>Depth-based differentiation of microbial function through sediment-hosted aquifers and enrichment of novel symbionts in the deep terrestrial subsurface.</title>
        <authorList>
            <person name="Probst A.J."/>
            <person name="Ladd B."/>
            <person name="Jarett J.K."/>
            <person name="Geller-Mcgrath D.E."/>
            <person name="Sieber C.M."/>
            <person name="Emerson J.B."/>
            <person name="Anantharaman K."/>
            <person name="Thomas B.C."/>
            <person name="Malmstrom R."/>
            <person name="Stieglmeier M."/>
            <person name="Klingl A."/>
            <person name="Woyke T."/>
            <person name="Ryan C.M."/>
            <person name="Banfield J.F."/>
        </authorList>
    </citation>
    <scope>NUCLEOTIDE SEQUENCE [LARGE SCALE GENOMIC DNA]</scope>
    <source>
        <strain evidence="10">CG11_big_fil_rev_8_21_14_0_20_35_14</strain>
    </source>
</reference>
<dbReference type="InterPro" id="IPR000873">
    <property type="entry name" value="AMP-dep_synth/lig_dom"/>
</dbReference>
<dbReference type="Proteomes" id="UP000229570">
    <property type="component" value="Unassembled WGS sequence"/>
</dbReference>
<dbReference type="PANTHER" id="PTHR24095">
    <property type="entry name" value="ACETYL-COENZYME A SYNTHETASE"/>
    <property type="match status" value="1"/>
</dbReference>
<keyword evidence="5" id="KW-0067">ATP-binding</keyword>
<evidence type="ECO:0000259" key="8">
    <source>
        <dbReference type="Pfam" id="PF13193"/>
    </source>
</evidence>
<dbReference type="GO" id="GO:0003987">
    <property type="term" value="F:acetate-CoA ligase activity"/>
    <property type="evidence" value="ECO:0007669"/>
    <property type="project" value="UniProtKB-EC"/>
</dbReference>
<evidence type="ECO:0000256" key="6">
    <source>
        <dbReference type="ARBA" id="ARBA00022990"/>
    </source>
</evidence>
<gene>
    <name evidence="10" type="ORF">COV86_03165</name>
</gene>
<protein>
    <recommendedName>
        <fullName evidence="2">acetate--CoA ligase</fullName>
        <ecNumber evidence="2">6.2.1.1</ecNumber>
    </recommendedName>
</protein>
<dbReference type="InterPro" id="IPR020845">
    <property type="entry name" value="AMP-binding_CS"/>
</dbReference>
<evidence type="ECO:0000256" key="3">
    <source>
        <dbReference type="ARBA" id="ARBA00022598"/>
    </source>
</evidence>
<proteinExistence type="inferred from homology"/>
<keyword evidence="4" id="KW-0547">Nucleotide-binding</keyword>
<name>A0A2H0KMC9_9BACT</name>
<dbReference type="CDD" id="cd05966">
    <property type="entry name" value="ACS"/>
    <property type="match status" value="1"/>
</dbReference>
<dbReference type="AlphaFoldDB" id="A0A2H0KMC9"/>
<evidence type="ECO:0000313" key="10">
    <source>
        <dbReference type="EMBL" id="PIQ72412.1"/>
    </source>
</evidence>
<dbReference type="EC" id="6.2.1.1" evidence="2"/>
<dbReference type="InterPro" id="IPR032387">
    <property type="entry name" value="ACAS_N"/>
</dbReference>
<sequence>MLINPKPETVENSFIKDYEKLYKESIEHPEAFWENIAKELSWFKPWNKVLEWNYPYARWFVGGQTNIVNNALDRWLKTDIADKTALIWVSQDGTDKKYTYKQLNEEVCKFANGLKSLGVRKGDKVTIYLPRIPEQFVSMLACLKIGAIHSVVYSGFSAEALKNRIEDAQAKVVVCANAYPYGKKTIESFKNVETALKDNKTVEHVIVVERVKTGVEGLGIPAARLACRQAGSRGALFEASTDGKKPDTGPVLNWWHELVAKQDIICSTEIMEATDTAFILYTSGTTGKPKGIIHAHGGYQVGIYLTLKYVFDIKPDDIFWSTADAGWITGHSYILYSPLINGITTFVYEGTPDYPDIEIWWKLIEKYKVTKFYTAPTAIRALMRFGEEPVKKHDLSSIKILGSVGEPINPEAWLWYYKNVGREQIPIMDTWWQTETGMILITPVPSVGLKPGSAFKPFFGIEADVVNDKGEKVPVNTQGYLIIKKPWPAMFLDVYNNPERYRETYFEKIKPKVGMEAGQENGSKKIDEKNPTSIDQLPNPHLNPSSNFQNFIYFAGDSAKIDEDGYYWITGRNDDVIKVSGHRLGSAELESAFVSNSKVAEAAVIGKPHEVKGESIKAFVILKHGVVPSEELKKELVLQVRMQIGPIATPDEIEFVDKLPKTRSGKIMRRVLKAQELGLPVGDVSTLED</sequence>
<dbReference type="InterPro" id="IPR025110">
    <property type="entry name" value="AMP-bd_C"/>
</dbReference>
<dbReference type="GO" id="GO:0005829">
    <property type="term" value="C:cytosol"/>
    <property type="evidence" value="ECO:0007669"/>
    <property type="project" value="TreeGrafter"/>
</dbReference>
<dbReference type="EMBL" id="PCVL01000043">
    <property type="protein sequence ID" value="PIQ72412.1"/>
    <property type="molecule type" value="Genomic_DNA"/>
</dbReference>
<feature type="domain" description="AMP-binding enzyme C-terminal" evidence="8">
    <location>
        <begin position="588"/>
        <end position="666"/>
    </location>
</feature>
<dbReference type="Pfam" id="PF13193">
    <property type="entry name" value="AMP-binding_C"/>
    <property type="match status" value="1"/>
</dbReference>
<dbReference type="PROSITE" id="PS00455">
    <property type="entry name" value="AMP_BINDING"/>
    <property type="match status" value="1"/>
</dbReference>
<evidence type="ECO:0000259" key="7">
    <source>
        <dbReference type="Pfam" id="PF00501"/>
    </source>
</evidence>
<accession>A0A2H0KMC9</accession>
<keyword evidence="3" id="KW-0436">Ligase</keyword>
<comment type="similarity">
    <text evidence="1">Belongs to the ATP-dependent AMP-binding enzyme family.</text>
</comment>
<dbReference type="InterPro" id="IPR042099">
    <property type="entry name" value="ANL_N_sf"/>
</dbReference>
<evidence type="ECO:0000256" key="2">
    <source>
        <dbReference type="ARBA" id="ARBA00013275"/>
    </source>
</evidence>
<feature type="domain" description="AMP-dependent synthetase/ligase" evidence="7">
    <location>
        <begin position="81"/>
        <end position="487"/>
    </location>
</feature>
<evidence type="ECO:0000256" key="4">
    <source>
        <dbReference type="ARBA" id="ARBA00022741"/>
    </source>
</evidence>
<feature type="domain" description="Acetyl-coenzyme A synthetase N-terminal" evidence="9">
    <location>
        <begin position="18"/>
        <end position="71"/>
    </location>
</feature>